<evidence type="ECO:0000256" key="6">
    <source>
        <dbReference type="RuleBase" id="RU362125"/>
    </source>
</evidence>
<dbReference type="RefSeq" id="WP_215922641.1">
    <property type="nucleotide sequence ID" value="NZ_JAHKNI010000015.1"/>
</dbReference>
<dbReference type="Pfam" id="PF02770">
    <property type="entry name" value="Acyl-CoA_dh_M"/>
    <property type="match status" value="1"/>
</dbReference>
<dbReference type="PROSITE" id="PS00072">
    <property type="entry name" value="ACYL_COA_DH_1"/>
    <property type="match status" value="1"/>
</dbReference>
<dbReference type="InterPro" id="IPR037069">
    <property type="entry name" value="AcylCoA_DH/ox_N_sf"/>
</dbReference>
<keyword evidence="11" id="KW-1185">Reference proteome</keyword>
<dbReference type="InterPro" id="IPR006089">
    <property type="entry name" value="Acyl-CoA_DH_CS"/>
</dbReference>
<dbReference type="PANTHER" id="PTHR43292">
    <property type="entry name" value="ACYL-COA DEHYDROGENASE"/>
    <property type="match status" value="1"/>
</dbReference>
<dbReference type="Pfam" id="PF02771">
    <property type="entry name" value="Acyl-CoA_dh_N"/>
    <property type="match status" value="1"/>
</dbReference>
<dbReference type="Gene3D" id="1.20.140.10">
    <property type="entry name" value="Butyryl-CoA Dehydrogenase, subunit A, domain 3"/>
    <property type="match status" value="1"/>
</dbReference>
<organism evidence="10 11">
    <name type="scientific">Nocardia albiluteola</name>
    <dbReference type="NCBI Taxonomy" id="2842303"/>
    <lineage>
        <taxon>Bacteria</taxon>
        <taxon>Bacillati</taxon>
        <taxon>Actinomycetota</taxon>
        <taxon>Actinomycetes</taxon>
        <taxon>Mycobacteriales</taxon>
        <taxon>Nocardiaceae</taxon>
        <taxon>Nocardia</taxon>
    </lineage>
</organism>
<protein>
    <submittedName>
        <fullName evidence="10">Acyl-CoA dehydrogenase family protein</fullName>
    </submittedName>
</protein>
<comment type="similarity">
    <text evidence="2 6">Belongs to the acyl-CoA dehydrogenase family.</text>
</comment>
<sequence>MTSTAFDFPAVELPASAQTLRAQVREFLSAERARGTVLGRADSWFTGWDPAFTRRLAERGWIGMALPKQYGGHERGALDRYVVIEELLSAGAPVGAHWVADRQAGPSILRHGTEEQRRFYLPAISEGRCFFSIGMSEEHAGSDLAAVRTRAERIPGGWRLTGTKRWTGGAHVNDYAIVLARTDSDAADRHAGLSQFIVDLRAPGVRIEPIRLLSGEHTFNFFHLQDVEVGENALLGREGEGWQQVTGELAWERSGPERFLSTVALLISALGCLADTAVTAEQQAGVGRLVGRLSALRQMSLGVAAALQAGRSPDVQAALVKDLGTRFEGDLVNAVRTIVPAVPDPGATPGTYPELLAFAIMHSPAYTLRGGTNEILRGIITRGMED</sequence>
<proteinExistence type="inferred from homology"/>
<dbReference type="SUPFAM" id="SSF56645">
    <property type="entry name" value="Acyl-CoA dehydrogenase NM domain-like"/>
    <property type="match status" value="1"/>
</dbReference>
<keyword evidence="5 6" id="KW-0560">Oxidoreductase</keyword>
<dbReference type="SUPFAM" id="SSF47203">
    <property type="entry name" value="Acyl-CoA dehydrogenase C-terminal domain-like"/>
    <property type="match status" value="1"/>
</dbReference>
<feature type="domain" description="Acyl-CoA dehydrogenase/oxidase N-terminal" evidence="9">
    <location>
        <begin position="17"/>
        <end position="127"/>
    </location>
</feature>
<dbReference type="InterPro" id="IPR013786">
    <property type="entry name" value="AcylCoA_DH/ox_N"/>
</dbReference>
<evidence type="ECO:0000259" key="7">
    <source>
        <dbReference type="Pfam" id="PF00441"/>
    </source>
</evidence>
<dbReference type="InterPro" id="IPR046373">
    <property type="entry name" value="Acyl-CoA_Oxase/DH_mid-dom_sf"/>
</dbReference>
<evidence type="ECO:0000256" key="1">
    <source>
        <dbReference type="ARBA" id="ARBA00001974"/>
    </source>
</evidence>
<comment type="caution">
    <text evidence="10">The sequence shown here is derived from an EMBL/GenBank/DDBJ whole genome shotgun (WGS) entry which is preliminary data.</text>
</comment>
<evidence type="ECO:0000256" key="4">
    <source>
        <dbReference type="ARBA" id="ARBA00022827"/>
    </source>
</evidence>
<dbReference type="Proteomes" id="UP000733379">
    <property type="component" value="Unassembled WGS sequence"/>
</dbReference>
<dbReference type="Pfam" id="PF00441">
    <property type="entry name" value="Acyl-CoA_dh_1"/>
    <property type="match status" value="1"/>
</dbReference>
<reference evidence="10 11" key="1">
    <citation type="submission" date="2021-06" db="EMBL/GenBank/DDBJ databases">
        <title>Actinomycetes sequencing.</title>
        <authorList>
            <person name="Shan Q."/>
        </authorList>
    </citation>
    <scope>NUCLEOTIDE SEQUENCE [LARGE SCALE GENOMIC DNA]</scope>
    <source>
        <strain evidence="10 11">NEAU-G5</strain>
    </source>
</reference>
<dbReference type="Gene3D" id="1.10.540.10">
    <property type="entry name" value="Acyl-CoA dehydrogenase/oxidase, N-terminal domain"/>
    <property type="match status" value="1"/>
</dbReference>
<comment type="cofactor">
    <cofactor evidence="1 6">
        <name>FAD</name>
        <dbReference type="ChEBI" id="CHEBI:57692"/>
    </cofactor>
</comment>
<dbReference type="InterPro" id="IPR052161">
    <property type="entry name" value="Mycobact_Acyl-CoA_DH"/>
</dbReference>
<gene>
    <name evidence="10" type="ORF">KO481_34195</name>
</gene>
<evidence type="ECO:0000313" key="10">
    <source>
        <dbReference type="EMBL" id="MBU3066557.1"/>
    </source>
</evidence>
<dbReference type="PANTHER" id="PTHR43292:SF4">
    <property type="entry name" value="ACYL-COA DEHYDROGENASE FADE34"/>
    <property type="match status" value="1"/>
</dbReference>
<evidence type="ECO:0000259" key="8">
    <source>
        <dbReference type="Pfam" id="PF02770"/>
    </source>
</evidence>
<dbReference type="InterPro" id="IPR009100">
    <property type="entry name" value="AcylCoA_DH/oxidase_NM_dom_sf"/>
</dbReference>
<keyword evidence="3 6" id="KW-0285">Flavoprotein</keyword>
<name>A0ABS6B8B6_9NOCA</name>
<accession>A0ABS6B8B6</accession>
<evidence type="ECO:0000256" key="5">
    <source>
        <dbReference type="ARBA" id="ARBA00023002"/>
    </source>
</evidence>
<dbReference type="InterPro" id="IPR009075">
    <property type="entry name" value="AcylCo_DH/oxidase_C"/>
</dbReference>
<dbReference type="EMBL" id="JAHKNI010000015">
    <property type="protein sequence ID" value="MBU3066557.1"/>
    <property type="molecule type" value="Genomic_DNA"/>
</dbReference>
<dbReference type="InterPro" id="IPR006091">
    <property type="entry name" value="Acyl-CoA_Oxase/DH_mid-dom"/>
</dbReference>
<evidence type="ECO:0000313" key="11">
    <source>
        <dbReference type="Proteomes" id="UP000733379"/>
    </source>
</evidence>
<dbReference type="InterPro" id="IPR036250">
    <property type="entry name" value="AcylCo_DH-like_C"/>
</dbReference>
<dbReference type="Gene3D" id="2.40.110.10">
    <property type="entry name" value="Butyryl-CoA Dehydrogenase, subunit A, domain 2"/>
    <property type="match status" value="1"/>
</dbReference>
<feature type="domain" description="Acyl-CoA dehydrogenase/oxidase C-terminal" evidence="7">
    <location>
        <begin position="286"/>
        <end position="384"/>
    </location>
</feature>
<evidence type="ECO:0000256" key="3">
    <source>
        <dbReference type="ARBA" id="ARBA00022630"/>
    </source>
</evidence>
<keyword evidence="4 6" id="KW-0274">FAD</keyword>
<evidence type="ECO:0000259" key="9">
    <source>
        <dbReference type="Pfam" id="PF02771"/>
    </source>
</evidence>
<feature type="domain" description="Acyl-CoA oxidase/dehydrogenase middle" evidence="8">
    <location>
        <begin position="133"/>
        <end position="220"/>
    </location>
</feature>
<evidence type="ECO:0000256" key="2">
    <source>
        <dbReference type="ARBA" id="ARBA00009347"/>
    </source>
</evidence>